<dbReference type="EMBL" id="HACG01042273">
    <property type="protein sequence ID" value="CEK89138.1"/>
    <property type="molecule type" value="Transcribed_RNA"/>
</dbReference>
<evidence type="ECO:0000256" key="2">
    <source>
        <dbReference type="ARBA" id="ARBA00022603"/>
    </source>
</evidence>
<dbReference type="Pfam" id="PF08241">
    <property type="entry name" value="Methyltransf_11"/>
    <property type="match status" value="1"/>
</dbReference>
<dbReference type="InterPro" id="IPR013216">
    <property type="entry name" value="Methyltransf_11"/>
</dbReference>
<gene>
    <name evidence="5" type="primary">ORF169216</name>
</gene>
<feature type="non-terminal residue" evidence="5">
    <location>
        <position position="1"/>
    </location>
</feature>
<dbReference type="AlphaFoldDB" id="A0A0B7B7Z4"/>
<name>A0A0B7B7Z4_9EUPU</name>
<feature type="domain" description="Methyltransferase type 11" evidence="4">
    <location>
        <begin position="2"/>
        <end position="70"/>
    </location>
</feature>
<dbReference type="InterPro" id="IPR051052">
    <property type="entry name" value="Diverse_substrate_MTase"/>
</dbReference>
<dbReference type="PANTHER" id="PTHR44942:SF4">
    <property type="entry name" value="METHYLTRANSFERASE TYPE 11 DOMAIN-CONTAINING PROTEIN"/>
    <property type="match status" value="1"/>
</dbReference>
<dbReference type="Gene3D" id="3.40.50.150">
    <property type="entry name" value="Vaccinia Virus protein VP39"/>
    <property type="match status" value="1"/>
</dbReference>
<protein>
    <recommendedName>
        <fullName evidence="4">Methyltransferase type 11 domain-containing protein</fullName>
    </recommendedName>
</protein>
<proteinExistence type="inferred from homology"/>
<evidence type="ECO:0000313" key="5">
    <source>
        <dbReference type="EMBL" id="CEK89138.1"/>
    </source>
</evidence>
<accession>A0A0B7B7Z4</accession>
<reference evidence="5" key="1">
    <citation type="submission" date="2014-12" db="EMBL/GenBank/DDBJ databases">
        <title>Insight into the proteome of Arion vulgaris.</title>
        <authorList>
            <person name="Aradska J."/>
            <person name="Bulat T."/>
            <person name="Smidak R."/>
            <person name="Sarate P."/>
            <person name="Gangsoo J."/>
            <person name="Sialana F."/>
            <person name="Bilban M."/>
            <person name="Lubec G."/>
        </authorList>
    </citation>
    <scope>NUCLEOTIDE SEQUENCE</scope>
    <source>
        <tissue evidence="5">Skin</tissue>
    </source>
</reference>
<evidence type="ECO:0000256" key="1">
    <source>
        <dbReference type="ARBA" id="ARBA00008361"/>
    </source>
</evidence>
<dbReference type="PANTHER" id="PTHR44942">
    <property type="entry name" value="METHYLTRANSF_11 DOMAIN-CONTAINING PROTEIN"/>
    <property type="match status" value="1"/>
</dbReference>
<keyword evidence="2" id="KW-0489">Methyltransferase</keyword>
<evidence type="ECO:0000256" key="3">
    <source>
        <dbReference type="ARBA" id="ARBA00022679"/>
    </source>
</evidence>
<dbReference type="InterPro" id="IPR029063">
    <property type="entry name" value="SAM-dependent_MTases_sf"/>
</dbReference>
<dbReference type="GO" id="GO:0032259">
    <property type="term" value="P:methylation"/>
    <property type="evidence" value="ECO:0007669"/>
    <property type="project" value="UniProtKB-KW"/>
</dbReference>
<organism evidence="5">
    <name type="scientific">Arion vulgaris</name>
    <dbReference type="NCBI Taxonomy" id="1028688"/>
    <lineage>
        <taxon>Eukaryota</taxon>
        <taxon>Metazoa</taxon>
        <taxon>Spiralia</taxon>
        <taxon>Lophotrochozoa</taxon>
        <taxon>Mollusca</taxon>
        <taxon>Gastropoda</taxon>
        <taxon>Heterobranchia</taxon>
        <taxon>Euthyneura</taxon>
        <taxon>Panpulmonata</taxon>
        <taxon>Eupulmonata</taxon>
        <taxon>Stylommatophora</taxon>
        <taxon>Helicina</taxon>
        <taxon>Arionoidea</taxon>
        <taxon>Arionidae</taxon>
        <taxon>Arion</taxon>
    </lineage>
</organism>
<keyword evidence="3" id="KW-0808">Transferase</keyword>
<dbReference type="CDD" id="cd02440">
    <property type="entry name" value="AdoMet_MTases"/>
    <property type="match status" value="1"/>
</dbReference>
<dbReference type="SUPFAM" id="SSF53335">
    <property type="entry name" value="S-adenosyl-L-methionine-dependent methyltransferases"/>
    <property type="match status" value="1"/>
</dbReference>
<comment type="similarity">
    <text evidence="1">Belongs to the methyltransferase superfamily.</text>
</comment>
<dbReference type="GO" id="GO:0008757">
    <property type="term" value="F:S-adenosylmethionine-dependent methyltransferase activity"/>
    <property type="evidence" value="ECO:0007669"/>
    <property type="project" value="InterPro"/>
</dbReference>
<evidence type="ECO:0000259" key="4">
    <source>
        <dbReference type="Pfam" id="PF08241"/>
    </source>
</evidence>
<sequence length="193" mass="22423">LATDMSENFLEVLKGKDLNVDVSLASVDIIPLEDTSVGSVVCAQSFHWFSDEKYIKSIRRVLVPGGKLFLIWIKGDFDHEVMAHFIEWRKQLFMKLQGSLKYDINSMEWRKDIDVSPLFKLQWHKTLPGIRLQRDIETVLANVTTSSLYKSLPPDEREANLNHVRELIKNLPDIDINNITVQYKIELYVYQAE</sequence>